<dbReference type="AlphaFoldDB" id="W4QXJ4"/>
<comment type="caution">
    <text evidence="3">The sequence shown here is derived from an EMBL/GenBank/DDBJ whole genome shotgun (WGS) entry which is preliminary data.</text>
</comment>
<dbReference type="Gene3D" id="3.40.1350.10">
    <property type="match status" value="1"/>
</dbReference>
<reference evidence="3 4" key="1">
    <citation type="journal article" date="2014" name="Genome Announc.">
        <title>Draft Genome Sequences of Three Alkaliphilic Bacillus Strains, Bacillus wakoensis JCM 9140T, Bacillus akibai JCM 9157T, and Bacillus hemicellulosilyticus JCM 9152T.</title>
        <authorList>
            <person name="Yuki M."/>
            <person name="Oshima K."/>
            <person name="Suda W."/>
            <person name="Oshida Y."/>
            <person name="Kitamura K."/>
            <person name="Iida T."/>
            <person name="Hattori M."/>
            <person name="Ohkuma M."/>
        </authorList>
    </citation>
    <scope>NUCLEOTIDE SEQUENCE [LARGE SCALE GENOMIC DNA]</scope>
    <source>
        <strain evidence="3 4">JCM 9157</strain>
    </source>
</reference>
<keyword evidence="4" id="KW-1185">Reference proteome</keyword>
<proteinExistence type="predicted"/>
<dbReference type="STRING" id="1236973.JCM9157_4036"/>
<name>W4QXJ4_HALA3</name>
<dbReference type="eggNOG" id="ENOG502Z9E1">
    <property type="taxonomic scope" value="Bacteria"/>
</dbReference>
<sequence>MGRRTPWTYNKYQRYMKEGRGQGYGSEYKPWKKISEFSSKQSIKRVPGIKTNRIHLLSKLELDHFYLMEWDDSVVDIREHFPILDFVEVMNIAEKLGVTYPVDKRTSFPKILTSSFCITKEVDGKEREIIRTVRYKNSLSNKRVLKELEIERIYYNRLGVDWAIFTEENIPKQLVSNIEDIYIYKDLGDLLEYELKKEKLIKLAQWLKQCVMVEDKPVLDIVTTLGKEFNVNSGVFIYLFKHLLASKQLRIDLHRPIDMRRSLQDKISD</sequence>
<dbReference type="OrthoDB" id="5291587at2"/>
<evidence type="ECO:0000313" key="4">
    <source>
        <dbReference type="Proteomes" id="UP000018896"/>
    </source>
</evidence>
<dbReference type="SUPFAM" id="SSF52980">
    <property type="entry name" value="Restriction endonuclease-like"/>
    <property type="match status" value="1"/>
</dbReference>
<dbReference type="Pfam" id="PF08721">
    <property type="entry name" value="Tn7_Tnp_TnsA_C"/>
    <property type="match status" value="1"/>
</dbReference>
<feature type="domain" description="TnsA endonuclease N-terminal" evidence="2">
    <location>
        <begin position="71"/>
        <end position="167"/>
    </location>
</feature>
<evidence type="ECO:0000259" key="1">
    <source>
        <dbReference type="Pfam" id="PF08721"/>
    </source>
</evidence>
<dbReference type="InterPro" id="IPR036388">
    <property type="entry name" value="WH-like_DNA-bd_sf"/>
</dbReference>
<gene>
    <name evidence="3" type="ORF">JCM9157_4036</name>
</gene>
<dbReference type="EMBL" id="BAUV01000044">
    <property type="protein sequence ID" value="GAE36816.1"/>
    <property type="molecule type" value="Genomic_DNA"/>
</dbReference>
<dbReference type="Gene3D" id="1.10.10.10">
    <property type="entry name" value="Winged helix-like DNA-binding domain superfamily/Winged helix DNA-binding domain"/>
    <property type="match status" value="1"/>
</dbReference>
<dbReference type="Proteomes" id="UP000018896">
    <property type="component" value="Unassembled WGS sequence"/>
</dbReference>
<organism evidence="3 4">
    <name type="scientific">Halalkalibacter akibai (strain ATCC 43226 / DSM 21942 / CIP 109018 / JCM 9157 / 1139)</name>
    <name type="common">Bacillus akibai</name>
    <dbReference type="NCBI Taxonomy" id="1236973"/>
    <lineage>
        <taxon>Bacteria</taxon>
        <taxon>Bacillati</taxon>
        <taxon>Bacillota</taxon>
        <taxon>Bacilli</taxon>
        <taxon>Bacillales</taxon>
        <taxon>Bacillaceae</taxon>
        <taxon>Halalkalibacter</taxon>
    </lineage>
</organism>
<dbReference type="Pfam" id="PF08722">
    <property type="entry name" value="Tn7_TnsA-like_N"/>
    <property type="match status" value="1"/>
</dbReference>
<evidence type="ECO:0000313" key="3">
    <source>
        <dbReference type="EMBL" id="GAE36816.1"/>
    </source>
</evidence>
<dbReference type="InterPro" id="IPR011335">
    <property type="entry name" value="Restrct_endonuc-II-like"/>
</dbReference>
<protein>
    <submittedName>
        <fullName evidence="3">Possible transposase</fullName>
    </submittedName>
</protein>
<dbReference type="CDD" id="cd22362">
    <property type="entry name" value="TnsA_endonuclease-like"/>
    <property type="match status" value="1"/>
</dbReference>
<feature type="domain" description="TnsA endonuclease C-terminal" evidence="1">
    <location>
        <begin position="170"/>
        <end position="253"/>
    </location>
</feature>
<dbReference type="RefSeq" id="WP_052013249.1">
    <property type="nucleotide sequence ID" value="NZ_BAUV01000044.1"/>
</dbReference>
<dbReference type="InterPro" id="IPR014832">
    <property type="entry name" value="TnsA_C"/>
</dbReference>
<dbReference type="InterPro" id="IPR011856">
    <property type="entry name" value="tRNA_endonuc-like_dom_sf"/>
</dbReference>
<accession>W4QXJ4</accession>
<dbReference type="InterPro" id="IPR014833">
    <property type="entry name" value="TnsA_N"/>
</dbReference>
<evidence type="ECO:0000259" key="2">
    <source>
        <dbReference type="Pfam" id="PF08722"/>
    </source>
</evidence>
<dbReference type="GO" id="GO:0003676">
    <property type="term" value="F:nucleic acid binding"/>
    <property type="evidence" value="ECO:0007669"/>
    <property type="project" value="InterPro"/>
</dbReference>